<organism evidence="1 2">
    <name type="scientific">Nonomuraea salmonea</name>
    <dbReference type="NCBI Taxonomy" id="46181"/>
    <lineage>
        <taxon>Bacteria</taxon>
        <taxon>Bacillati</taxon>
        <taxon>Actinomycetota</taxon>
        <taxon>Actinomycetes</taxon>
        <taxon>Streptosporangiales</taxon>
        <taxon>Streptosporangiaceae</taxon>
        <taxon>Nonomuraea</taxon>
    </lineage>
</organism>
<dbReference type="Gene3D" id="1.10.490.110">
    <property type="entry name" value="Uncharacterized conserved protein DUF2267"/>
    <property type="match status" value="1"/>
</dbReference>
<sequence length="142" mass="16328">MAETGYAPFNRTVDKTNRVLREIEEAHGWTPERRNQSYAALRAVLHALRDRLTVQESAQLAAQLPLLMRGIYYDGWRPSTVPVKAHRKEFLDRVSGELAFELQESEEELVQKVLQALRRHITDGEWEDVKSAMPKDLTSILA</sequence>
<dbReference type="InterPro" id="IPR018727">
    <property type="entry name" value="DUF2267"/>
</dbReference>
<protein>
    <submittedName>
        <fullName evidence="1">DUF2267 domain-containing protein</fullName>
    </submittedName>
</protein>
<comment type="caution">
    <text evidence="1">The sequence shown here is derived from an EMBL/GenBank/DDBJ whole genome shotgun (WGS) entry which is preliminary data.</text>
</comment>
<evidence type="ECO:0000313" key="1">
    <source>
        <dbReference type="EMBL" id="MFB9469713.1"/>
    </source>
</evidence>
<dbReference type="Proteomes" id="UP001589568">
    <property type="component" value="Unassembled WGS sequence"/>
</dbReference>
<reference evidence="1 2" key="1">
    <citation type="submission" date="2024-09" db="EMBL/GenBank/DDBJ databases">
        <authorList>
            <person name="Sun Q."/>
            <person name="Mori K."/>
        </authorList>
    </citation>
    <scope>NUCLEOTIDE SEQUENCE [LARGE SCALE GENOMIC DNA]</scope>
    <source>
        <strain evidence="1 2">JCM 3324</strain>
    </source>
</reference>
<dbReference type="EMBL" id="JBHMCF010000008">
    <property type="protein sequence ID" value="MFB9469713.1"/>
    <property type="molecule type" value="Genomic_DNA"/>
</dbReference>
<dbReference type="InterPro" id="IPR038282">
    <property type="entry name" value="DUF2267_sf"/>
</dbReference>
<evidence type="ECO:0000313" key="2">
    <source>
        <dbReference type="Proteomes" id="UP001589568"/>
    </source>
</evidence>
<gene>
    <name evidence="1" type="ORF">ACFFR3_09355</name>
</gene>
<accession>A0ABV5NHD9</accession>
<name>A0ABV5NHD9_9ACTN</name>
<keyword evidence="2" id="KW-1185">Reference proteome</keyword>
<proteinExistence type="predicted"/>
<dbReference type="Pfam" id="PF10025">
    <property type="entry name" value="DUF2267"/>
    <property type="match status" value="1"/>
</dbReference>
<dbReference type="RefSeq" id="WP_345407923.1">
    <property type="nucleotide sequence ID" value="NZ_BAAAXS010000001.1"/>
</dbReference>